<keyword evidence="7" id="KW-1185">Reference proteome</keyword>
<evidence type="ECO:0000256" key="4">
    <source>
        <dbReference type="SAM" id="MobiDB-lite"/>
    </source>
</evidence>
<keyword evidence="1" id="KW-0479">Metal-binding</keyword>
<dbReference type="OrthoDB" id="69229at2759"/>
<dbReference type="InterPro" id="IPR051591">
    <property type="entry name" value="UPF0224_FAM112_RNA_Proc"/>
</dbReference>
<evidence type="ECO:0000313" key="7">
    <source>
        <dbReference type="Proteomes" id="UP000516437"/>
    </source>
</evidence>
<dbReference type="GO" id="GO:0008270">
    <property type="term" value="F:zinc ion binding"/>
    <property type="evidence" value="ECO:0007669"/>
    <property type="project" value="UniProtKB-KW"/>
</dbReference>
<feature type="domain" description="CHHC U11-48K-type" evidence="5">
    <location>
        <begin position="83"/>
        <end position="110"/>
    </location>
</feature>
<protein>
    <recommendedName>
        <fullName evidence="5">CHHC U11-48K-type domain-containing protein</fullName>
    </recommendedName>
</protein>
<feature type="compositionally biased region" description="Low complexity" evidence="4">
    <location>
        <begin position="1"/>
        <end position="39"/>
    </location>
</feature>
<dbReference type="EMBL" id="RXIC02000065">
    <property type="protein sequence ID" value="KAB1201485.1"/>
    <property type="molecule type" value="Genomic_DNA"/>
</dbReference>
<dbReference type="PANTHER" id="PTHR21402">
    <property type="entry name" value="GAMETOCYTE SPECIFIC FACTOR 1-RELATED"/>
    <property type="match status" value="1"/>
</dbReference>
<dbReference type="AlphaFoldDB" id="A0A6A1UM64"/>
<reference evidence="6 7" key="1">
    <citation type="journal article" date="2019" name="Plant Biotechnol. J.">
        <title>The red bayberry genome and genetic basis of sex determination.</title>
        <authorList>
            <person name="Jia H.M."/>
            <person name="Jia H.J."/>
            <person name="Cai Q.L."/>
            <person name="Wang Y."/>
            <person name="Zhao H.B."/>
            <person name="Yang W.F."/>
            <person name="Wang G.Y."/>
            <person name="Li Y.H."/>
            <person name="Zhan D.L."/>
            <person name="Shen Y.T."/>
            <person name="Niu Q.F."/>
            <person name="Chang L."/>
            <person name="Qiu J."/>
            <person name="Zhao L."/>
            <person name="Xie H.B."/>
            <person name="Fu W.Y."/>
            <person name="Jin J."/>
            <person name="Li X.W."/>
            <person name="Jiao Y."/>
            <person name="Zhou C.C."/>
            <person name="Tu T."/>
            <person name="Chai C.Y."/>
            <person name="Gao J.L."/>
            <person name="Fan L.J."/>
            <person name="van de Weg E."/>
            <person name="Wang J.Y."/>
            <person name="Gao Z.S."/>
        </authorList>
    </citation>
    <scope>NUCLEOTIDE SEQUENCE [LARGE SCALE GENOMIC DNA]</scope>
    <source>
        <tissue evidence="6">Leaves</tissue>
    </source>
</reference>
<gene>
    <name evidence="6" type="ORF">CJ030_MR0G003383</name>
</gene>
<evidence type="ECO:0000256" key="3">
    <source>
        <dbReference type="ARBA" id="ARBA00022833"/>
    </source>
</evidence>
<organism evidence="6 7">
    <name type="scientific">Morella rubra</name>
    <name type="common">Chinese bayberry</name>
    <dbReference type="NCBI Taxonomy" id="262757"/>
    <lineage>
        <taxon>Eukaryota</taxon>
        <taxon>Viridiplantae</taxon>
        <taxon>Streptophyta</taxon>
        <taxon>Embryophyta</taxon>
        <taxon>Tracheophyta</taxon>
        <taxon>Spermatophyta</taxon>
        <taxon>Magnoliopsida</taxon>
        <taxon>eudicotyledons</taxon>
        <taxon>Gunneridae</taxon>
        <taxon>Pentapetalae</taxon>
        <taxon>rosids</taxon>
        <taxon>fabids</taxon>
        <taxon>Fagales</taxon>
        <taxon>Myricaceae</taxon>
        <taxon>Morella</taxon>
    </lineage>
</organism>
<sequence>MNPPSSWSSSSSSSSYTYFSSPANPSPYPNSNFLYSQSQNPPPPPSADLSTTLSSLRNLIHLSHRTLSSLFSLLPSKPLSPNLIPCPFNPHHLMPPHSLFLHSLRCHFPPLLYSLHLSYPETLKHLNRTPVPQPSFDSHSDSISHPQLCFSLDAIGANFFYENCPGVVCLSNPGSSKRTFTFPSFLSSECADLVPSCGGEIEGLGKECSFKILPSELWAIRKETEAWSDYPSAYTYGVACSLSRGTRMLRELDLMDWVIANSPRYGVVIDVALRDHMFSLFRLCLKAIVKEAQSFDQGQMSKNMSTNSKCPVLVQALFWFASQLSILYGERNASLFSINMLKQCIVEAAALGLLIFPLEQKVAESPTLAEEASPSKNLVAGDSDIRDAKPLDRIVTGKAVFVSQVRAAIAALHERALVEEKIKALRVSQPLTTADHDYVSMRADEERKIRPKYRPIIDHDGLPRQGFSTELCLEKITLRMIDGFYLLRISMVFREF</sequence>
<dbReference type="InterPro" id="IPR022776">
    <property type="entry name" value="TRM13/UPF0224_CHHC_Znf_dom"/>
</dbReference>
<dbReference type="PROSITE" id="PS51800">
    <property type="entry name" value="ZF_CHHC_U11_48K"/>
    <property type="match status" value="1"/>
</dbReference>
<dbReference type="Proteomes" id="UP000516437">
    <property type="component" value="Unassembled WGS sequence"/>
</dbReference>
<dbReference type="PANTHER" id="PTHR21402:SF10">
    <property type="entry name" value="U11_U12 SMALL NUCLEAR RIBONUCLEOPROTEIN 48 KDA PROTEIN"/>
    <property type="match status" value="1"/>
</dbReference>
<evidence type="ECO:0000259" key="5">
    <source>
        <dbReference type="PROSITE" id="PS51800"/>
    </source>
</evidence>
<feature type="region of interest" description="Disordered" evidence="4">
    <location>
        <begin position="1"/>
        <end position="50"/>
    </location>
</feature>
<keyword evidence="2" id="KW-0863">Zinc-finger</keyword>
<evidence type="ECO:0000256" key="1">
    <source>
        <dbReference type="ARBA" id="ARBA00022723"/>
    </source>
</evidence>
<comment type="caution">
    <text evidence="6">The sequence shown here is derived from an EMBL/GenBank/DDBJ whole genome shotgun (WGS) entry which is preliminary data.</text>
</comment>
<evidence type="ECO:0000256" key="2">
    <source>
        <dbReference type="ARBA" id="ARBA00022771"/>
    </source>
</evidence>
<accession>A0A6A1UM64</accession>
<proteinExistence type="predicted"/>
<keyword evidence="3" id="KW-0862">Zinc</keyword>
<name>A0A6A1UM64_9ROSI</name>
<evidence type="ECO:0000313" key="6">
    <source>
        <dbReference type="EMBL" id="KAB1201485.1"/>
    </source>
</evidence>
<dbReference type="Pfam" id="PF05253">
    <property type="entry name" value="zf-U11-48K"/>
    <property type="match status" value="1"/>
</dbReference>